<name>A0A8J7L4Y4_9NOST</name>
<evidence type="ECO:0000313" key="2">
    <source>
        <dbReference type="Proteomes" id="UP000632766"/>
    </source>
</evidence>
<evidence type="ECO:0000313" key="1">
    <source>
        <dbReference type="EMBL" id="MBH8560674.1"/>
    </source>
</evidence>
<keyword evidence="2" id="KW-1185">Reference proteome</keyword>
<dbReference type="EMBL" id="JAECZC010000001">
    <property type="protein sequence ID" value="MBH8560674.1"/>
    <property type="molecule type" value="Genomic_DNA"/>
</dbReference>
<dbReference type="AlphaFoldDB" id="A0A8J7L4Y4"/>
<dbReference type="RefSeq" id="WP_198122740.1">
    <property type="nucleotide sequence ID" value="NZ_JAECZC010000001.1"/>
</dbReference>
<sequence>MRLVERHVIDQNHQHWAEIDALSFKAKNLYLTPTVQLDSTATIVLQRQTLHFCD</sequence>
<accession>A0A8J7L4Y4</accession>
<gene>
    <name evidence="1" type="ORF">I8748_00360</name>
</gene>
<dbReference type="Proteomes" id="UP000632766">
    <property type="component" value="Unassembled WGS sequence"/>
</dbReference>
<protein>
    <submittedName>
        <fullName evidence="1">Uncharacterized protein</fullName>
    </submittedName>
</protein>
<proteinExistence type="predicted"/>
<comment type="caution">
    <text evidence="1">The sequence shown here is derived from an EMBL/GenBank/DDBJ whole genome shotgun (WGS) entry which is preliminary data.</text>
</comment>
<reference evidence="1 2" key="1">
    <citation type="journal article" date="2021" name="Int. J. Syst. Evol. Microbiol.">
        <title>Amazonocrinis nigriterrae gen. nov., sp. nov., Atlanticothrix silvestris gen. nov., sp. nov. and Dendronalium phyllosphericum gen. nov., sp. nov., nostocacean cyanobacteria from Brazilian environments.</title>
        <authorList>
            <person name="Alvarenga D.O."/>
            <person name="Andreote A.P.D."/>
            <person name="Branco L.H.Z."/>
            <person name="Delbaje E."/>
            <person name="Cruz R.B."/>
            <person name="Varani A.M."/>
            <person name="Fiore M.F."/>
        </authorList>
    </citation>
    <scope>NUCLEOTIDE SEQUENCE [LARGE SCALE GENOMIC DNA]</scope>
    <source>
        <strain evidence="1 2">CENA67</strain>
    </source>
</reference>
<organism evidence="1 2">
    <name type="scientific">Amazonocrinis nigriterrae CENA67</name>
    <dbReference type="NCBI Taxonomy" id="2794033"/>
    <lineage>
        <taxon>Bacteria</taxon>
        <taxon>Bacillati</taxon>
        <taxon>Cyanobacteriota</taxon>
        <taxon>Cyanophyceae</taxon>
        <taxon>Nostocales</taxon>
        <taxon>Nostocaceae</taxon>
        <taxon>Amazonocrinis</taxon>
        <taxon>Amazonocrinis nigriterrae</taxon>
    </lineage>
</organism>